<reference evidence="7 8" key="1">
    <citation type="submission" date="2016-09" db="EMBL/GenBank/DDBJ databases">
        <title>Draft genome sequence for the type strain of Vulcanibacillus modesticaldus BR, a strictly anaerobic, moderately thermophilic, and nitrate-reducing bacterium from deep sea-hydrothermal vents of the Mid-Atlantic Ridge.</title>
        <authorList>
            <person name="Abin C.A."/>
            <person name="Hollibaugh J.T."/>
        </authorList>
    </citation>
    <scope>NUCLEOTIDE SEQUENCE [LARGE SCALE GENOMIC DNA]</scope>
    <source>
        <strain evidence="7 8">BR</strain>
    </source>
</reference>
<dbReference type="NCBIfam" id="TIGR02872">
    <property type="entry name" value="spore_ytvI"/>
    <property type="match status" value="1"/>
</dbReference>
<comment type="subcellular location">
    <subcellularLocation>
        <location evidence="1">Membrane</location>
        <topology evidence="1">Multi-pass membrane protein</topology>
    </subcellularLocation>
</comment>
<dbReference type="AlphaFoldDB" id="A0A1D2YTU1"/>
<evidence type="ECO:0000256" key="6">
    <source>
        <dbReference type="SAM" id="Phobius"/>
    </source>
</evidence>
<accession>A0A1D2YTU1</accession>
<dbReference type="GO" id="GO:0016020">
    <property type="term" value="C:membrane"/>
    <property type="evidence" value="ECO:0007669"/>
    <property type="project" value="UniProtKB-SubCell"/>
</dbReference>
<dbReference type="GO" id="GO:0055085">
    <property type="term" value="P:transmembrane transport"/>
    <property type="evidence" value="ECO:0007669"/>
    <property type="project" value="TreeGrafter"/>
</dbReference>
<comment type="similarity">
    <text evidence="2">Belongs to the autoinducer-2 exporter (AI-2E) (TC 2.A.86) family.</text>
</comment>
<dbReference type="PANTHER" id="PTHR21716:SF68">
    <property type="entry name" value="TRANSPORT PROTEIN YTVI-RELATED"/>
    <property type="match status" value="1"/>
</dbReference>
<evidence type="ECO:0000313" key="7">
    <source>
        <dbReference type="EMBL" id="OEF99096.1"/>
    </source>
</evidence>
<keyword evidence="5 6" id="KW-0472">Membrane</keyword>
<keyword evidence="4 6" id="KW-1133">Transmembrane helix</keyword>
<feature type="transmembrane region" description="Helical" evidence="6">
    <location>
        <begin position="281"/>
        <end position="298"/>
    </location>
</feature>
<dbReference type="Pfam" id="PF01594">
    <property type="entry name" value="AI-2E_transport"/>
    <property type="match status" value="1"/>
</dbReference>
<keyword evidence="8" id="KW-1185">Reference proteome</keyword>
<dbReference type="InterPro" id="IPR014227">
    <property type="entry name" value="YtvI-like"/>
</dbReference>
<proteinExistence type="inferred from homology"/>
<evidence type="ECO:0000256" key="5">
    <source>
        <dbReference type="ARBA" id="ARBA00023136"/>
    </source>
</evidence>
<gene>
    <name evidence="7" type="ORF">BHF71_02625</name>
</gene>
<dbReference type="Proteomes" id="UP000243739">
    <property type="component" value="Unassembled WGS sequence"/>
</dbReference>
<evidence type="ECO:0000256" key="2">
    <source>
        <dbReference type="ARBA" id="ARBA00009773"/>
    </source>
</evidence>
<feature type="transmembrane region" description="Helical" evidence="6">
    <location>
        <begin position="155"/>
        <end position="181"/>
    </location>
</feature>
<evidence type="ECO:0000313" key="8">
    <source>
        <dbReference type="Proteomes" id="UP000243739"/>
    </source>
</evidence>
<protein>
    <submittedName>
        <fullName evidence="7">Sporulation integral membrane protein YtvI</fullName>
    </submittedName>
</protein>
<dbReference type="InterPro" id="IPR002549">
    <property type="entry name" value="AI-2E-like"/>
</dbReference>
<feature type="transmembrane region" description="Helical" evidence="6">
    <location>
        <begin position="69"/>
        <end position="94"/>
    </location>
</feature>
<feature type="transmembrane region" description="Helical" evidence="6">
    <location>
        <begin position="12"/>
        <end position="33"/>
    </location>
</feature>
<dbReference type="STRING" id="337097.BHF71_02625"/>
<feature type="transmembrane region" description="Helical" evidence="6">
    <location>
        <begin position="246"/>
        <end position="274"/>
    </location>
</feature>
<dbReference type="RefSeq" id="WP_069657073.1">
    <property type="nucleotide sequence ID" value="NZ_MIJF01000035.1"/>
</dbReference>
<evidence type="ECO:0000256" key="3">
    <source>
        <dbReference type="ARBA" id="ARBA00022692"/>
    </source>
</evidence>
<organism evidence="7 8">
    <name type="scientific">Vulcanibacillus modesticaldus</name>
    <dbReference type="NCBI Taxonomy" id="337097"/>
    <lineage>
        <taxon>Bacteria</taxon>
        <taxon>Bacillati</taxon>
        <taxon>Bacillota</taxon>
        <taxon>Bacilli</taxon>
        <taxon>Bacillales</taxon>
        <taxon>Bacillaceae</taxon>
        <taxon>Vulcanibacillus</taxon>
    </lineage>
</organism>
<evidence type="ECO:0000256" key="4">
    <source>
        <dbReference type="ARBA" id="ARBA00022989"/>
    </source>
</evidence>
<keyword evidence="3 6" id="KW-0812">Transmembrane</keyword>
<feature type="transmembrane region" description="Helical" evidence="6">
    <location>
        <begin position="39"/>
        <end position="57"/>
    </location>
</feature>
<dbReference type="OrthoDB" id="9774361at2"/>
<sequence>MLTFYKKYGRTAFDIFLIIVTVYLIMYLFSMFYNIGKPIFWGLVIFLMIEPLAKFFHKKGLKKIVATTIATLIFIIIIFVIVITLGVIFTSQIYHLAETLPNYVSNFHVEIINKADYFLEQIQALSPGLIEEAQGYLVTVGEKSSKFLKNILLGLFYSLTSISSFMVNFVVGLILAFFLSIEINEWKRLAKEKVPKTFKNAYIFLKDNVIEGILAYLKAQLKLIGFTFLIIFIGLLILGIDSAFSISLLAAILDLLPLLGVSTLFIPWIIYLFIFGKTSTAISLSVILSIVIIFRQIAEPKITGESLGVSAFTMLSFMVISLSLFGIAGIILSPILLILIKALYDQGYLRRWIHLPKDEF</sequence>
<dbReference type="PANTHER" id="PTHR21716">
    <property type="entry name" value="TRANSMEMBRANE PROTEIN"/>
    <property type="match status" value="1"/>
</dbReference>
<feature type="transmembrane region" description="Helical" evidence="6">
    <location>
        <begin position="223"/>
        <end position="240"/>
    </location>
</feature>
<name>A0A1D2YTU1_9BACI</name>
<evidence type="ECO:0000256" key="1">
    <source>
        <dbReference type="ARBA" id="ARBA00004141"/>
    </source>
</evidence>
<feature type="transmembrane region" description="Helical" evidence="6">
    <location>
        <begin position="318"/>
        <end position="344"/>
    </location>
</feature>
<dbReference type="EMBL" id="MIJF01000035">
    <property type="protein sequence ID" value="OEF99096.1"/>
    <property type="molecule type" value="Genomic_DNA"/>
</dbReference>
<comment type="caution">
    <text evidence="7">The sequence shown here is derived from an EMBL/GenBank/DDBJ whole genome shotgun (WGS) entry which is preliminary data.</text>
</comment>